<dbReference type="RefSeq" id="XP_009055906.1">
    <property type="nucleotide sequence ID" value="XM_009057658.1"/>
</dbReference>
<name>V4BW83_LOTGI</name>
<dbReference type="KEGG" id="lgi:LOTGIDRAFT_79942"/>
<dbReference type="HOGENOM" id="CLU_2596952_0_0_1"/>
<evidence type="ECO:0000313" key="2">
    <source>
        <dbReference type="Proteomes" id="UP000030746"/>
    </source>
</evidence>
<feature type="non-terminal residue" evidence="1">
    <location>
        <position position="1"/>
    </location>
</feature>
<dbReference type="EMBL" id="KB201931">
    <property type="protein sequence ID" value="ESO93324.1"/>
    <property type="molecule type" value="Genomic_DNA"/>
</dbReference>
<sequence length="77" mass="8873">IHVRAEYILLLMVYTCLNNLTPKYLSDLLTLDINLYCTRSSTGLNLHIPTTKYKTFADRSFSVAGPQLWNKLPEQLK</sequence>
<feature type="non-terminal residue" evidence="1">
    <location>
        <position position="77"/>
    </location>
</feature>
<dbReference type="CTD" id="20252430"/>
<dbReference type="AlphaFoldDB" id="V4BW83"/>
<dbReference type="OrthoDB" id="8936366at2759"/>
<accession>V4BW83</accession>
<keyword evidence="2" id="KW-1185">Reference proteome</keyword>
<evidence type="ECO:0000313" key="1">
    <source>
        <dbReference type="EMBL" id="ESO93324.1"/>
    </source>
</evidence>
<reference evidence="1 2" key="1">
    <citation type="journal article" date="2013" name="Nature">
        <title>Insights into bilaterian evolution from three spiralian genomes.</title>
        <authorList>
            <person name="Simakov O."/>
            <person name="Marletaz F."/>
            <person name="Cho S.J."/>
            <person name="Edsinger-Gonzales E."/>
            <person name="Havlak P."/>
            <person name="Hellsten U."/>
            <person name="Kuo D.H."/>
            <person name="Larsson T."/>
            <person name="Lv J."/>
            <person name="Arendt D."/>
            <person name="Savage R."/>
            <person name="Osoegawa K."/>
            <person name="de Jong P."/>
            <person name="Grimwood J."/>
            <person name="Chapman J.A."/>
            <person name="Shapiro H."/>
            <person name="Aerts A."/>
            <person name="Otillar R.P."/>
            <person name="Terry A.Y."/>
            <person name="Boore J.L."/>
            <person name="Grigoriev I.V."/>
            <person name="Lindberg D.R."/>
            <person name="Seaver E.C."/>
            <person name="Weisblat D.A."/>
            <person name="Putnam N.H."/>
            <person name="Rokhsar D.S."/>
        </authorList>
    </citation>
    <scope>NUCLEOTIDE SEQUENCE [LARGE SCALE GENOMIC DNA]</scope>
</reference>
<gene>
    <name evidence="1" type="ORF">LOTGIDRAFT_79942</name>
</gene>
<organism evidence="1 2">
    <name type="scientific">Lottia gigantea</name>
    <name type="common">Giant owl limpet</name>
    <dbReference type="NCBI Taxonomy" id="225164"/>
    <lineage>
        <taxon>Eukaryota</taxon>
        <taxon>Metazoa</taxon>
        <taxon>Spiralia</taxon>
        <taxon>Lophotrochozoa</taxon>
        <taxon>Mollusca</taxon>
        <taxon>Gastropoda</taxon>
        <taxon>Patellogastropoda</taxon>
        <taxon>Lottioidea</taxon>
        <taxon>Lottiidae</taxon>
        <taxon>Lottia</taxon>
    </lineage>
</organism>
<proteinExistence type="predicted"/>
<dbReference type="Proteomes" id="UP000030746">
    <property type="component" value="Unassembled WGS sequence"/>
</dbReference>
<dbReference type="GeneID" id="20252430"/>
<protein>
    <submittedName>
        <fullName evidence="1">Uncharacterized protein</fullName>
    </submittedName>
</protein>